<dbReference type="EMBL" id="KI546032">
    <property type="protein sequence ID" value="EST47862.1"/>
    <property type="molecule type" value="Genomic_DNA"/>
</dbReference>
<dbReference type="SUPFAM" id="SSF57184">
    <property type="entry name" value="Growth factor receptor domain"/>
    <property type="match status" value="1"/>
</dbReference>
<evidence type="ECO:0000313" key="2">
    <source>
        <dbReference type="EMBL" id="EST47862.1"/>
    </source>
</evidence>
<dbReference type="SMART" id="SM00261">
    <property type="entry name" value="FU"/>
    <property type="match status" value="3"/>
</dbReference>
<sequence length="275" mass="30089">MTRETKCTQGENSCPANTFCQIYNSKDVNCISCISGIIGNSNGCNCLDSAMMLHCQLCQDGKCIQCSKGYQIKNDQCAMQQTLPIYYKNQNKPPITCETNKYCRQYNAGYCDLTINQCVPCQSGCNTCTSATFCATCDFQFHSTVTTIDGRCTTQCDYLEVGQYCKEGIPTVCDNNATSECNCGNAPNCATCNQDNSSCGTCLPNFIINHYGRCVTCVQGYEKVSEMCIKIETTLDIPSGNKISGSVITGVIIGILSVILLEGCIIYFFIKKTKK</sequence>
<accession>V6LT88</accession>
<keyword evidence="1" id="KW-0812">Transmembrane</keyword>
<gene>
    <name evidence="2" type="ORF">SS50377_12053</name>
    <name evidence="3" type="ORF">SS50377_24215</name>
</gene>
<protein>
    <submittedName>
        <fullName evidence="2">Cysteine-rich membrane protein 1</fullName>
    </submittedName>
</protein>
<name>V6LT88_9EUKA</name>
<evidence type="ECO:0000313" key="4">
    <source>
        <dbReference type="Proteomes" id="UP000018208"/>
    </source>
</evidence>
<dbReference type="AlphaFoldDB" id="V6LT88"/>
<dbReference type="EMBL" id="AUWU02000004">
    <property type="protein sequence ID" value="KAH0574264.1"/>
    <property type="molecule type" value="Genomic_DNA"/>
</dbReference>
<evidence type="ECO:0000256" key="1">
    <source>
        <dbReference type="SAM" id="Phobius"/>
    </source>
</evidence>
<organism evidence="2">
    <name type="scientific">Spironucleus salmonicida</name>
    <dbReference type="NCBI Taxonomy" id="348837"/>
    <lineage>
        <taxon>Eukaryota</taxon>
        <taxon>Metamonada</taxon>
        <taxon>Diplomonadida</taxon>
        <taxon>Hexamitidae</taxon>
        <taxon>Hexamitinae</taxon>
        <taxon>Spironucleus</taxon>
    </lineage>
</organism>
<reference evidence="2 3" key="1">
    <citation type="journal article" date="2014" name="PLoS Genet.">
        <title>The Genome of Spironucleus salmonicida Highlights a Fish Pathogen Adapted to Fluctuating Environments.</title>
        <authorList>
            <person name="Xu F."/>
            <person name="Jerlstrom-Hultqvist J."/>
            <person name="Einarsson E."/>
            <person name="Astvaldsson A."/>
            <person name="Svard S.G."/>
            <person name="Andersson J.O."/>
        </authorList>
    </citation>
    <scope>NUCLEOTIDE SEQUENCE</scope>
    <source>
        <strain evidence="3">ATCC 50377</strain>
    </source>
</reference>
<keyword evidence="1" id="KW-1133">Transmembrane helix</keyword>
<evidence type="ECO:0000313" key="3">
    <source>
        <dbReference type="EMBL" id="KAH0574264.1"/>
    </source>
</evidence>
<dbReference type="OrthoDB" id="300641at2759"/>
<dbReference type="InterPro" id="IPR006212">
    <property type="entry name" value="Furin_repeat"/>
</dbReference>
<dbReference type="InterPro" id="IPR009030">
    <property type="entry name" value="Growth_fac_rcpt_cys_sf"/>
</dbReference>
<feature type="transmembrane region" description="Helical" evidence="1">
    <location>
        <begin position="247"/>
        <end position="270"/>
    </location>
</feature>
<dbReference type="VEuPathDB" id="GiardiaDB:SS50377_24215"/>
<reference evidence="3" key="2">
    <citation type="submission" date="2020-12" db="EMBL/GenBank/DDBJ databases">
        <title>New Spironucleus salmonicida genome in near-complete chromosomes.</title>
        <authorList>
            <person name="Xu F."/>
            <person name="Kurt Z."/>
            <person name="Jimenez-Gonzalez A."/>
            <person name="Astvaldsson A."/>
            <person name="Andersson J.O."/>
            <person name="Svard S.G."/>
        </authorList>
    </citation>
    <scope>NUCLEOTIDE SEQUENCE</scope>
    <source>
        <strain evidence="3">ATCC 50377</strain>
    </source>
</reference>
<dbReference type="Proteomes" id="UP000018208">
    <property type="component" value="Unassembled WGS sequence"/>
</dbReference>
<proteinExistence type="predicted"/>
<keyword evidence="1" id="KW-0472">Membrane</keyword>
<keyword evidence="4" id="KW-1185">Reference proteome</keyword>